<evidence type="ECO:0000313" key="4">
    <source>
        <dbReference type="EMBL" id="RCI10713.1"/>
    </source>
</evidence>
<feature type="region of interest" description="Disordered" evidence="1">
    <location>
        <begin position="567"/>
        <end position="596"/>
    </location>
</feature>
<organism evidence="4 5">
    <name type="scientific">Ophiocordyceps polyrhachis-furcata BCC 54312</name>
    <dbReference type="NCBI Taxonomy" id="1330021"/>
    <lineage>
        <taxon>Eukaryota</taxon>
        <taxon>Fungi</taxon>
        <taxon>Dikarya</taxon>
        <taxon>Ascomycota</taxon>
        <taxon>Pezizomycotina</taxon>
        <taxon>Sordariomycetes</taxon>
        <taxon>Hypocreomycetidae</taxon>
        <taxon>Hypocreales</taxon>
        <taxon>Ophiocordycipitaceae</taxon>
        <taxon>Ophiocordyceps</taxon>
    </lineage>
</organism>
<sequence length="596" mass="66937">MRLIRASTWSEPSGLVFGNFAPDDIPPYAILSHTWGDDEVTWGDCVRGTTDKSSFAKIRYSAVQAVADNLEWIWIDSCCIDKSSSAELSEAINSMYAWYKNSEVCYAYLSDVSATVDTSNTDGDFARCRWFTRGWTLQELLAPADLVFYSQDWVMIGEKTTLCRPLSIITGIDEGILTGARALESASIAKRMSWAAHRRTTRPEDVAYCLMGLFDVNMPMLYGEGQRAFLRLQEEIMKQSDDQSLFAWVDVDASVDAYRGLLASSPRSFAYSNSVFPYQDWEPRPPYQLTNRGLRIDLPTTPHGVESDGVFVAALDCPAPPRYEDNSFLAIYLKKISQGDQQFARIRVGQFAKVLERGKRQAMFVRQNFAGIADVEGVFPQHVLQLRRGPSPLLYKIEKVIVRAGERKDPPPIISSSKAVVREWIPAPQLVAFRDPKSAGQLAGALIFSRNDDGERLLVMLGSIDKLGIGFHAKELPVTDPDDFNKESSDLELDDLQDEYRPTPAGRDIQLKYHRVSVHIETVIVNRTKFLMTDVSVEKTASSRRVAEAVKAAIHVYDTAFGRENRTEASQECGPKELRPKKPMAWKNLIKSKAKK</sequence>
<feature type="domain" description="DUF8212" evidence="3">
    <location>
        <begin position="227"/>
        <end position="257"/>
    </location>
</feature>
<feature type="compositionally biased region" description="Basic residues" evidence="1">
    <location>
        <begin position="581"/>
        <end position="596"/>
    </location>
</feature>
<feature type="compositionally biased region" description="Basic and acidic residues" evidence="1">
    <location>
        <begin position="567"/>
        <end position="580"/>
    </location>
</feature>
<dbReference type="EMBL" id="LKCN02000011">
    <property type="protein sequence ID" value="RCI10713.1"/>
    <property type="molecule type" value="Genomic_DNA"/>
</dbReference>
<protein>
    <submittedName>
        <fullName evidence="4">Uncharacterized protein</fullName>
    </submittedName>
</protein>
<dbReference type="AlphaFoldDB" id="A0A367L8F8"/>
<dbReference type="Proteomes" id="UP000253664">
    <property type="component" value="Unassembled WGS sequence"/>
</dbReference>
<feature type="domain" description="Heterokaryon incompatibility" evidence="2">
    <location>
        <begin position="28"/>
        <end position="115"/>
    </location>
</feature>
<name>A0A367L8F8_9HYPO</name>
<reference evidence="4 5" key="1">
    <citation type="journal article" date="2015" name="BMC Genomics">
        <title>Insights from the genome of Ophiocordyceps polyrhachis-furcata to pathogenicity and host specificity in insect fungi.</title>
        <authorList>
            <person name="Wichadakul D."/>
            <person name="Kobmoo N."/>
            <person name="Ingsriswang S."/>
            <person name="Tangphatsornruang S."/>
            <person name="Chantasingh D."/>
            <person name="Luangsa-ard J.J."/>
            <person name="Eurwilaichitr L."/>
        </authorList>
    </citation>
    <scope>NUCLEOTIDE SEQUENCE [LARGE SCALE GENOMIC DNA]</scope>
    <source>
        <strain evidence="4 5">BCC 54312</strain>
    </source>
</reference>
<evidence type="ECO:0000313" key="5">
    <source>
        <dbReference type="Proteomes" id="UP000253664"/>
    </source>
</evidence>
<keyword evidence="5" id="KW-1185">Reference proteome</keyword>
<comment type="caution">
    <text evidence="4">The sequence shown here is derived from an EMBL/GenBank/DDBJ whole genome shotgun (WGS) entry which is preliminary data.</text>
</comment>
<gene>
    <name evidence="4" type="ORF">L249_5156</name>
</gene>
<dbReference type="STRING" id="1330021.A0A367L8F8"/>
<dbReference type="Pfam" id="PF06985">
    <property type="entry name" value="HET"/>
    <property type="match status" value="1"/>
</dbReference>
<dbReference type="PANTHER" id="PTHR10622">
    <property type="entry name" value="HET DOMAIN-CONTAINING PROTEIN"/>
    <property type="match status" value="1"/>
</dbReference>
<accession>A0A367L8F8</accession>
<dbReference type="Pfam" id="PF26640">
    <property type="entry name" value="DUF8212"/>
    <property type="match status" value="1"/>
</dbReference>
<dbReference type="InterPro" id="IPR058525">
    <property type="entry name" value="DUF8212"/>
</dbReference>
<dbReference type="PANTHER" id="PTHR10622:SF10">
    <property type="entry name" value="HET DOMAIN-CONTAINING PROTEIN"/>
    <property type="match status" value="1"/>
</dbReference>
<dbReference type="InterPro" id="IPR010730">
    <property type="entry name" value="HET"/>
</dbReference>
<proteinExistence type="predicted"/>
<evidence type="ECO:0000259" key="2">
    <source>
        <dbReference type="Pfam" id="PF06985"/>
    </source>
</evidence>
<dbReference type="OrthoDB" id="20872at2759"/>
<evidence type="ECO:0000259" key="3">
    <source>
        <dbReference type="Pfam" id="PF26640"/>
    </source>
</evidence>
<evidence type="ECO:0000256" key="1">
    <source>
        <dbReference type="SAM" id="MobiDB-lite"/>
    </source>
</evidence>